<reference evidence="1 2" key="1">
    <citation type="submission" date="2016-10" db="EMBL/GenBank/DDBJ databases">
        <authorList>
            <person name="de Groot N.N."/>
        </authorList>
    </citation>
    <scope>NUCLEOTIDE SEQUENCE [LARGE SCALE GENOMIC DNA]</scope>
    <source>
        <strain evidence="1 2">CGMCC 4.2022</strain>
    </source>
</reference>
<organism evidence="1 2">
    <name type="scientific">Actinacidiphila guanduensis</name>
    <dbReference type="NCBI Taxonomy" id="310781"/>
    <lineage>
        <taxon>Bacteria</taxon>
        <taxon>Bacillati</taxon>
        <taxon>Actinomycetota</taxon>
        <taxon>Actinomycetes</taxon>
        <taxon>Kitasatosporales</taxon>
        <taxon>Streptomycetaceae</taxon>
        <taxon>Actinacidiphila</taxon>
    </lineage>
</organism>
<dbReference type="EMBL" id="FNIE01000011">
    <property type="protein sequence ID" value="SDO68963.1"/>
    <property type="molecule type" value="Genomic_DNA"/>
</dbReference>
<evidence type="ECO:0000313" key="2">
    <source>
        <dbReference type="Proteomes" id="UP000199341"/>
    </source>
</evidence>
<proteinExistence type="predicted"/>
<accession>A0A1H0LLM8</accession>
<sequence>MEGELAQLAASGAGVLVNLMVSDAWAQVRGRLAGFFGRGGHAEDAGRELALARTALERARAAGDEEAAAGIEADWRERLRRALRDDPAAAAELRALLEELAPEGTDGGGFRNTISGGVQYGPVVQGRDLSNLTFGTWTQGPAAGE</sequence>
<protein>
    <submittedName>
        <fullName evidence="1">Uncharacterized protein</fullName>
    </submittedName>
</protein>
<keyword evidence="2" id="KW-1185">Reference proteome</keyword>
<evidence type="ECO:0000313" key="1">
    <source>
        <dbReference type="EMBL" id="SDO68963.1"/>
    </source>
</evidence>
<dbReference type="OrthoDB" id="4334952at2"/>
<dbReference type="Proteomes" id="UP000199341">
    <property type="component" value="Unassembled WGS sequence"/>
</dbReference>
<dbReference type="STRING" id="310781.SAMN05216259_111252"/>
<dbReference type="RefSeq" id="WP_093786748.1">
    <property type="nucleotide sequence ID" value="NZ_FNIE01000011.1"/>
</dbReference>
<name>A0A1H0LLM8_9ACTN</name>
<dbReference type="AlphaFoldDB" id="A0A1H0LLM8"/>
<gene>
    <name evidence="1" type="ORF">SAMN05216259_111252</name>
</gene>